<keyword evidence="4" id="KW-1185">Reference proteome</keyword>
<dbReference type="EMBL" id="FOPK01000021">
    <property type="protein sequence ID" value="SFH35481.1"/>
    <property type="molecule type" value="Genomic_DNA"/>
</dbReference>
<dbReference type="KEGG" id="mphy:MCBMB27_05563"/>
<name>A0AAE8HV73_9HYPH</name>
<reference evidence="3 5" key="2">
    <citation type="submission" date="2016-10" db="EMBL/GenBank/DDBJ databases">
        <authorList>
            <person name="Varghese N."/>
            <person name="Submissions S."/>
        </authorList>
    </citation>
    <scope>NUCLEOTIDE SEQUENCE [LARGE SCALE GENOMIC DNA]</scope>
    <source>
        <strain evidence="3 5">CBMB27</strain>
    </source>
</reference>
<keyword evidence="1" id="KW-0812">Transmembrane</keyword>
<evidence type="ECO:0000256" key="1">
    <source>
        <dbReference type="SAM" id="Phobius"/>
    </source>
</evidence>
<feature type="transmembrane region" description="Helical" evidence="1">
    <location>
        <begin position="6"/>
        <end position="28"/>
    </location>
</feature>
<gene>
    <name evidence="2" type="ORF">MCBMB27_05563</name>
    <name evidence="3" type="ORF">SAMN05192567_12162</name>
</gene>
<protein>
    <submittedName>
        <fullName evidence="3">Uncharacterized protein</fullName>
    </submittedName>
</protein>
<dbReference type="Proteomes" id="UP000199140">
    <property type="component" value="Unassembled WGS sequence"/>
</dbReference>
<reference evidence="2 4" key="1">
    <citation type="submission" date="2016-04" db="EMBL/GenBank/DDBJ databases">
        <title>Complete genome sequencing and analysis of CBMB27, Methylobacterium phyllosphaerae isolated from leaf tissues of rice (Oryza sativa L.).</title>
        <authorList>
            <person name="Lee Y."/>
            <person name="Hwangbo K."/>
            <person name="Chung H."/>
            <person name="Yoo J."/>
            <person name="Kim K.Y."/>
            <person name="Sa T.M."/>
            <person name="Um Y."/>
            <person name="Madhaiyan M."/>
        </authorList>
    </citation>
    <scope>NUCLEOTIDE SEQUENCE [LARGE SCALE GENOMIC DNA]</scope>
    <source>
        <strain evidence="2 4">CBMB27</strain>
    </source>
</reference>
<sequence length="82" mass="8338">MGVGSVRHPLISAVGLTTAVAILCSSFLTLRCRTAYTLLLGFIGGAVLEVALFGPLSEAIEDGAVILGSVGIARCLAVTISY</sequence>
<accession>A0AAE8HV73</accession>
<dbReference type="EMBL" id="CP015367">
    <property type="protein sequence ID" value="APT34854.1"/>
    <property type="molecule type" value="Genomic_DNA"/>
</dbReference>
<evidence type="ECO:0000313" key="3">
    <source>
        <dbReference type="EMBL" id="SFH35481.1"/>
    </source>
</evidence>
<keyword evidence="1" id="KW-1133">Transmembrane helix</keyword>
<evidence type="ECO:0000313" key="2">
    <source>
        <dbReference type="EMBL" id="APT34854.1"/>
    </source>
</evidence>
<organism evidence="3 5">
    <name type="scientific">Methylobacterium phyllosphaerae</name>
    <dbReference type="NCBI Taxonomy" id="418223"/>
    <lineage>
        <taxon>Bacteria</taxon>
        <taxon>Pseudomonadati</taxon>
        <taxon>Pseudomonadota</taxon>
        <taxon>Alphaproteobacteria</taxon>
        <taxon>Hyphomicrobiales</taxon>
        <taxon>Methylobacteriaceae</taxon>
        <taxon>Methylobacterium</taxon>
    </lineage>
</organism>
<keyword evidence="1" id="KW-0472">Membrane</keyword>
<dbReference type="Proteomes" id="UP000185487">
    <property type="component" value="Chromosome"/>
</dbReference>
<dbReference type="AlphaFoldDB" id="A0AAE8HV73"/>
<evidence type="ECO:0000313" key="4">
    <source>
        <dbReference type="Proteomes" id="UP000185487"/>
    </source>
</evidence>
<feature type="transmembrane region" description="Helical" evidence="1">
    <location>
        <begin position="35"/>
        <end position="57"/>
    </location>
</feature>
<proteinExistence type="predicted"/>
<evidence type="ECO:0000313" key="5">
    <source>
        <dbReference type="Proteomes" id="UP000199140"/>
    </source>
</evidence>